<dbReference type="OrthoDB" id="3943049at2759"/>
<feature type="transmembrane region" description="Helical" evidence="2">
    <location>
        <begin position="48"/>
        <end position="70"/>
    </location>
</feature>
<proteinExistence type="predicted"/>
<gene>
    <name evidence="3" type="ORF">F5Z01DRAFT_391589</name>
</gene>
<name>A0A9P7ZTN6_9HYPO</name>
<protein>
    <submittedName>
        <fullName evidence="3">Uncharacterized protein</fullName>
    </submittedName>
</protein>
<keyword evidence="4" id="KW-1185">Reference proteome</keyword>
<dbReference type="GeneID" id="70290389"/>
<evidence type="ECO:0000256" key="2">
    <source>
        <dbReference type="SAM" id="Phobius"/>
    </source>
</evidence>
<dbReference type="EMBL" id="MU251245">
    <property type="protein sequence ID" value="KAG9257480.1"/>
    <property type="molecule type" value="Genomic_DNA"/>
</dbReference>
<keyword evidence="2" id="KW-0812">Transmembrane</keyword>
<feature type="region of interest" description="Disordered" evidence="1">
    <location>
        <begin position="74"/>
        <end position="112"/>
    </location>
</feature>
<reference evidence="3" key="1">
    <citation type="journal article" date="2021" name="IMA Fungus">
        <title>Genomic characterization of three marine fungi, including Emericellopsis atlantica sp. nov. with signatures of a generalist lifestyle and marine biomass degradation.</title>
        <authorList>
            <person name="Hagestad O.C."/>
            <person name="Hou L."/>
            <person name="Andersen J.H."/>
            <person name="Hansen E.H."/>
            <person name="Altermark B."/>
            <person name="Li C."/>
            <person name="Kuhnert E."/>
            <person name="Cox R.J."/>
            <person name="Crous P.W."/>
            <person name="Spatafora J.W."/>
            <person name="Lail K."/>
            <person name="Amirebrahimi M."/>
            <person name="Lipzen A."/>
            <person name="Pangilinan J."/>
            <person name="Andreopoulos W."/>
            <person name="Hayes R.D."/>
            <person name="Ng V."/>
            <person name="Grigoriev I.V."/>
            <person name="Jackson S.A."/>
            <person name="Sutton T.D.S."/>
            <person name="Dobson A.D.W."/>
            <person name="Rama T."/>
        </authorList>
    </citation>
    <scope>NUCLEOTIDE SEQUENCE</scope>
    <source>
        <strain evidence="3">TS7</strain>
    </source>
</reference>
<keyword evidence="2" id="KW-1133">Transmembrane helix</keyword>
<evidence type="ECO:0000256" key="1">
    <source>
        <dbReference type="SAM" id="MobiDB-lite"/>
    </source>
</evidence>
<feature type="compositionally biased region" description="Gly residues" evidence="1">
    <location>
        <begin position="90"/>
        <end position="101"/>
    </location>
</feature>
<feature type="compositionally biased region" description="Low complexity" evidence="1">
    <location>
        <begin position="102"/>
        <end position="112"/>
    </location>
</feature>
<accession>A0A9P7ZTN6</accession>
<dbReference type="AlphaFoldDB" id="A0A9P7ZTN6"/>
<dbReference type="Proteomes" id="UP000887229">
    <property type="component" value="Unassembled WGS sequence"/>
</dbReference>
<dbReference type="RefSeq" id="XP_046121404.1">
    <property type="nucleotide sequence ID" value="XM_046259486.1"/>
</dbReference>
<evidence type="ECO:0000313" key="4">
    <source>
        <dbReference type="Proteomes" id="UP000887229"/>
    </source>
</evidence>
<organism evidence="3 4">
    <name type="scientific">Emericellopsis atlantica</name>
    <dbReference type="NCBI Taxonomy" id="2614577"/>
    <lineage>
        <taxon>Eukaryota</taxon>
        <taxon>Fungi</taxon>
        <taxon>Dikarya</taxon>
        <taxon>Ascomycota</taxon>
        <taxon>Pezizomycotina</taxon>
        <taxon>Sordariomycetes</taxon>
        <taxon>Hypocreomycetidae</taxon>
        <taxon>Hypocreales</taxon>
        <taxon>Bionectriaceae</taxon>
        <taxon>Emericellopsis</taxon>
    </lineage>
</organism>
<keyword evidence="2" id="KW-0472">Membrane</keyword>
<evidence type="ECO:0000313" key="3">
    <source>
        <dbReference type="EMBL" id="KAG9257480.1"/>
    </source>
</evidence>
<feature type="compositionally biased region" description="Basic and acidic residues" evidence="1">
    <location>
        <begin position="74"/>
        <end position="85"/>
    </location>
</feature>
<comment type="caution">
    <text evidence="3">The sequence shown here is derived from an EMBL/GenBank/DDBJ whole genome shotgun (WGS) entry which is preliminary data.</text>
</comment>
<sequence length="112" mass="12074">MIQLAIINLYTVHSYIGTMSQFGFMKRVGASDRAVAVLNDQPQLFTTLVLVLVGLAAQCGFIYFIHYATLKPEQKNKKKKEDGRKRAGTGAAGGNGGGAGSGNARFFGFRRS</sequence>